<keyword evidence="3" id="KW-1185">Reference proteome</keyword>
<evidence type="ECO:0000313" key="2">
    <source>
        <dbReference type="EMBL" id="UTZ33667.1"/>
    </source>
</evidence>
<organism evidence="2 3">
    <name type="scientific">Vibrio campbellii</name>
    <dbReference type="NCBI Taxonomy" id="680"/>
    <lineage>
        <taxon>Bacteria</taxon>
        <taxon>Pseudomonadati</taxon>
        <taxon>Pseudomonadota</taxon>
        <taxon>Gammaproteobacteria</taxon>
        <taxon>Vibrionales</taxon>
        <taxon>Vibrionaceae</taxon>
        <taxon>Vibrio</taxon>
    </lineage>
</organism>
<dbReference type="Pfam" id="PF03009">
    <property type="entry name" value="GDPD"/>
    <property type="match status" value="1"/>
</dbReference>
<dbReference type="Gene3D" id="3.20.20.190">
    <property type="entry name" value="Phosphatidylinositol (PI) phosphodiesterase"/>
    <property type="match status" value="1"/>
</dbReference>
<dbReference type="PROSITE" id="PS51704">
    <property type="entry name" value="GP_PDE"/>
    <property type="match status" value="1"/>
</dbReference>
<gene>
    <name evidence="2" type="ORF">HB762_20560</name>
</gene>
<accession>A0ABY5IHA9</accession>
<name>A0ABY5IHA9_9VIBR</name>
<dbReference type="EMBL" id="CP050471">
    <property type="protein sequence ID" value="UTZ33667.1"/>
    <property type="molecule type" value="Genomic_DNA"/>
</dbReference>
<proteinExistence type="predicted"/>
<reference evidence="2" key="1">
    <citation type="submission" date="2020-03" db="EMBL/GenBank/DDBJ databases">
        <title>Five strains of Vibrio campbellii isolated from Mariana Trench.</title>
        <authorList>
            <person name="Liang J."/>
            <person name="Zhang X.-H."/>
        </authorList>
    </citation>
    <scope>NUCLEOTIDE SEQUENCE</scope>
    <source>
        <strain evidence="2">LJC013</strain>
    </source>
</reference>
<sequence length="526" mass="58290">MTVTNSLQILTKQGEELLARLAAEEKELVIDKLIFADVPNRGEYPNRDENIPNDHVVHEEPIGEKGRLTENSVIYTATLASDVGPFYFNWTGLYCSEHDVLITVHYPRRTPKTVDQPGIAGNTLVRSQVLQYIGVADITNITVEASTWQYNANDRMKKMDADLAQSNVDQNNKDWFVGDGFLVIPKTDSSVTISTGYGYVSGNRVSLEFERVVPFSSKPSFIYVDAYREGAPTGEQVTAFSFLATHEEKNDYVDSLGVKHFVCKIAEILADGSISDLRSESLKEQVKKLSNKNVYELKPSVSFIAHRGASRGAPENTLPAYDLAGGLGFWGAECDIQLTQDEHWILMHDGTVDRTTDGSGSVSSLTLAEIKALDAGSWFDDEYAGTRVPTLTEYLHCCKRNNLVPVIEIKASSNYSVAQLTSLVNETKAVMTNGAFTFISFSQDIIRNLRLVDKDIELQLVVSSATQSHIEFCLQIGRCMLDASSIGNLDFKGVMLNCWTKNNTNDARIYADKGVKQITSDVLTRL</sequence>
<dbReference type="Pfam" id="PF12571">
    <property type="entry name" value="Phage_tail_fib"/>
    <property type="match status" value="1"/>
</dbReference>
<evidence type="ECO:0000313" key="3">
    <source>
        <dbReference type="Proteomes" id="UP001059912"/>
    </source>
</evidence>
<dbReference type="InterPro" id="IPR017946">
    <property type="entry name" value="PLC-like_Pdiesterase_TIM-brl"/>
</dbReference>
<dbReference type="SUPFAM" id="SSF51695">
    <property type="entry name" value="PLC-like phosphodiesterases"/>
    <property type="match status" value="1"/>
</dbReference>
<protein>
    <recommendedName>
        <fullName evidence="1">GP-PDE domain-containing protein</fullName>
    </recommendedName>
</protein>
<evidence type="ECO:0000259" key="1">
    <source>
        <dbReference type="PROSITE" id="PS51704"/>
    </source>
</evidence>
<dbReference type="PANTHER" id="PTHR46211">
    <property type="entry name" value="GLYCEROPHOSPHORYL DIESTER PHOSPHODIESTERASE"/>
    <property type="match status" value="1"/>
</dbReference>
<dbReference type="InterPro" id="IPR030395">
    <property type="entry name" value="GP_PDE_dom"/>
</dbReference>
<dbReference type="InterPro" id="IPR022225">
    <property type="entry name" value="Phage_tail_fibre_N"/>
</dbReference>
<dbReference type="RefSeq" id="WP_255904458.1">
    <property type="nucleotide sequence ID" value="NZ_CP050465.1"/>
</dbReference>
<feature type="domain" description="GP-PDE" evidence="1">
    <location>
        <begin position="301"/>
        <end position="526"/>
    </location>
</feature>
<dbReference type="PANTHER" id="PTHR46211:SF1">
    <property type="entry name" value="GLYCEROPHOSPHODIESTER PHOSPHODIESTERASE, CYTOPLASMIC"/>
    <property type="match status" value="1"/>
</dbReference>
<dbReference type="Proteomes" id="UP001059912">
    <property type="component" value="Chromosome 2"/>
</dbReference>